<comment type="caution">
    <text evidence="9">The sequence shown here is derived from an EMBL/GenBank/DDBJ whole genome shotgun (WGS) entry which is preliminary data.</text>
</comment>
<name>A0A0R2CCG7_9LACO</name>
<reference evidence="9 10" key="1">
    <citation type="journal article" date="2015" name="Genome Announc.">
        <title>Expanding the biotechnology potential of lactobacilli through comparative genomics of 213 strains and associated genera.</title>
        <authorList>
            <person name="Sun Z."/>
            <person name="Harris H.M."/>
            <person name="McCann A."/>
            <person name="Guo C."/>
            <person name="Argimon S."/>
            <person name="Zhang W."/>
            <person name="Yang X."/>
            <person name="Jeffery I.B."/>
            <person name="Cooney J.C."/>
            <person name="Kagawa T.F."/>
            <person name="Liu W."/>
            <person name="Song Y."/>
            <person name="Salvetti E."/>
            <person name="Wrobel A."/>
            <person name="Rasinkangas P."/>
            <person name="Parkhill J."/>
            <person name="Rea M.C."/>
            <person name="O'Sullivan O."/>
            <person name="Ritari J."/>
            <person name="Douillard F.P."/>
            <person name="Paul Ross R."/>
            <person name="Yang R."/>
            <person name="Briner A.E."/>
            <person name="Felis G.E."/>
            <person name="de Vos W.M."/>
            <person name="Barrangou R."/>
            <person name="Klaenhammer T.R."/>
            <person name="Caufield P.W."/>
            <person name="Cui Y."/>
            <person name="Zhang H."/>
            <person name="O'Toole P.W."/>
        </authorList>
    </citation>
    <scope>NUCLEOTIDE SEQUENCE [LARGE SCALE GENOMIC DNA]</scope>
    <source>
        <strain evidence="9 10">DSM 20605</strain>
    </source>
</reference>
<evidence type="ECO:0000256" key="6">
    <source>
        <dbReference type="ARBA" id="ARBA00025737"/>
    </source>
</evidence>
<dbReference type="InterPro" id="IPR048327">
    <property type="entry name" value="Dyp_perox_N"/>
</dbReference>
<keyword evidence="3" id="KW-0479">Metal-binding</keyword>
<dbReference type="GO" id="GO:0004601">
    <property type="term" value="F:peroxidase activity"/>
    <property type="evidence" value="ECO:0007669"/>
    <property type="project" value="UniProtKB-KW"/>
</dbReference>
<dbReference type="Proteomes" id="UP000051576">
    <property type="component" value="Unassembled WGS sequence"/>
</dbReference>
<comment type="similarity">
    <text evidence="6">Belongs to the DyP-type peroxidase family.</text>
</comment>
<gene>
    <name evidence="9" type="ORF">FD21_GL000328</name>
</gene>
<evidence type="ECO:0000313" key="10">
    <source>
        <dbReference type="Proteomes" id="UP000051576"/>
    </source>
</evidence>
<dbReference type="Pfam" id="PF04261">
    <property type="entry name" value="Dyp_perox_N"/>
    <property type="match status" value="1"/>
</dbReference>
<sequence length="318" mass="36891">MVLKINQAQDVWKDVGQQVQFTVLKLKRQDPEKERQKIREFADRYQAIIRSLRIRSADLNQQSSLKVTFGFSFQAWTYLFPNAAWPKELETYQTLTSDRFTMPATDGDLFFHIRADNEAIVYEAQSQFRHFLKEITTVVDETKGFRYFEGRAIIGFIDGTEAPEAKDAAEYALIGDEDPVFANGSYAFAQKWLHNMEFWDHLKTEQQEKGIGRKKFSDYELDEQDKYHNAHNISSKIEINGQEQKIVRMNVPFSDPAAGKTGTYFIGYARHWKVTKKMLEQMLATSDFLLSFSTIISGQLFFIPSYDLLNQISSGEFK</sequence>
<comment type="cofactor">
    <cofactor evidence="1">
        <name>heme b</name>
        <dbReference type="ChEBI" id="CHEBI:60344"/>
    </cofactor>
</comment>
<evidence type="ECO:0000313" key="9">
    <source>
        <dbReference type="EMBL" id="KRM89066.1"/>
    </source>
</evidence>
<dbReference type="PANTHER" id="PTHR30521:SF0">
    <property type="entry name" value="DYP-TYPE PEROXIDASE FAMILY PROTEIN"/>
    <property type="match status" value="1"/>
</dbReference>
<organism evidence="9 10">
    <name type="scientific">Liquorilactobacillus vini DSM 20605</name>
    <dbReference type="NCBI Taxonomy" id="1133569"/>
    <lineage>
        <taxon>Bacteria</taxon>
        <taxon>Bacillati</taxon>
        <taxon>Bacillota</taxon>
        <taxon>Bacilli</taxon>
        <taxon>Lactobacillales</taxon>
        <taxon>Lactobacillaceae</taxon>
        <taxon>Liquorilactobacillus</taxon>
    </lineage>
</organism>
<keyword evidence="4" id="KW-0560">Oxidoreductase</keyword>
<dbReference type="PROSITE" id="PS51404">
    <property type="entry name" value="DYP_PEROXIDASE"/>
    <property type="match status" value="1"/>
</dbReference>
<dbReference type="NCBIfam" id="TIGR01413">
    <property type="entry name" value="Dyp_perox_fam"/>
    <property type="match status" value="1"/>
</dbReference>
<feature type="domain" description="Dyp-type peroxidase C-terminal" evidence="8">
    <location>
        <begin position="151"/>
        <end position="306"/>
    </location>
</feature>
<evidence type="ECO:0000259" key="8">
    <source>
        <dbReference type="Pfam" id="PF20628"/>
    </source>
</evidence>
<evidence type="ECO:0000256" key="2">
    <source>
        <dbReference type="ARBA" id="ARBA00022559"/>
    </source>
</evidence>
<dbReference type="EMBL" id="AYYX01000013">
    <property type="protein sequence ID" value="KRM89066.1"/>
    <property type="molecule type" value="Genomic_DNA"/>
</dbReference>
<dbReference type="InterPro" id="IPR011008">
    <property type="entry name" value="Dimeric_a/b-barrel"/>
</dbReference>
<dbReference type="GO" id="GO:0020037">
    <property type="term" value="F:heme binding"/>
    <property type="evidence" value="ECO:0007669"/>
    <property type="project" value="InterPro"/>
</dbReference>
<dbReference type="PANTHER" id="PTHR30521">
    <property type="entry name" value="DEFERROCHELATASE/PEROXIDASE"/>
    <property type="match status" value="1"/>
</dbReference>
<dbReference type="SUPFAM" id="SSF54909">
    <property type="entry name" value="Dimeric alpha+beta barrel"/>
    <property type="match status" value="1"/>
</dbReference>
<evidence type="ECO:0000256" key="4">
    <source>
        <dbReference type="ARBA" id="ARBA00023002"/>
    </source>
</evidence>
<dbReference type="PATRIC" id="fig|1133569.4.peg.350"/>
<dbReference type="RefSeq" id="WP_010581504.1">
    <property type="nucleotide sequence ID" value="NZ_AHYZ01000197.1"/>
</dbReference>
<accession>A0A0R2CCG7</accession>
<dbReference type="STRING" id="1133569.FD21_GL000328"/>
<dbReference type="Pfam" id="PF20628">
    <property type="entry name" value="Dyp_perox_C"/>
    <property type="match status" value="1"/>
</dbReference>
<protein>
    <submittedName>
        <fullName evidence="9">Tyra protein</fullName>
    </submittedName>
</protein>
<dbReference type="InterPro" id="IPR048328">
    <property type="entry name" value="Dyp_perox_C"/>
</dbReference>
<feature type="domain" description="Dyp-type peroxidase N-terminal" evidence="7">
    <location>
        <begin position="12"/>
        <end position="146"/>
    </location>
</feature>
<evidence type="ECO:0000256" key="5">
    <source>
        <dbReference type="ARBA" id="ARBA00023004"/>
    </source>
</evidence>
<evidence type="ECO:0000259" key="7">
    <source>
        <dbReference type="Pfam" id="PF04261"/>
    </source>
</evidence>
<dbReference type="AlphaFoldDB" id="A0A0R2CCG7"/>
<dbReference type="OrthoDB" id="3251355at2"/>
<keyword evidence="5" id="KW-0408">Iron</keyword>
<dbReference type="InterPro" id="IPR006314">
    <property type="entry name" value="Dyp_peroxidase"/>
</dbReference>
<dbReference type="GO" id="GO:0046872">
    <property type="term" value="F:metal ion binding"/>
    <property type="evidence" value="ECO:0007669"/>
    <property type="project" value="UniProtKB-KW"/>
</dbReference>
<keyword evidence="2" id="KW-0575">Peroxidase</keyword>
<evidence type="ECO:0000256" key="1">
    <source>
        <dbReference type="ARBA" id="ARBA00001970"/>
    </source>
</evidence>
<proteinExistence type="inferred from homology"/>
<keyword evidence="10" id="KW-1185">Reference proteome</keyword>
<dbReference type="GO" id="GO:0005829">
    <property type="term" value="C:cytosol"/>
    <property type="evidence" value="ECO:0007669"/>
    <property type="project" value="TreeGrafter"/>
</dbReference>
<dbReference type="eggNOG" id="COG2837">
    <property type="taxonomic scope" value="Bacteria"/>
</dbReference>
<evidence type="ECO:0000256" key="3">
    <source>
        <dbReference type="ARBA" id="ARBA00022723"/>
    </source>
</evidence>